<name>A0A1T5F302_9BACT</name>
<protein>
    <submittedName>
        <fullName evidence="1">Uncharacterized protein</fullName>
    </submittedName>
</protein>
<evidence type="ECO:0000313" key="1">
    <source>
        <dbReference type="EMBL" id="SKB90543.1"/>
    </source>
</evidence>
<evidence type="ECO:0000313" key="2">
    <source>
        <dbReference type="Proteomes" id="UP000190852"/>
    </source>
</evidence>
<sequence>MKTKIIILIHFLLFTLGSSYAQNWSRLSKEIKKNQKKETLKLTDYDNYYIDMYYKYRKETGVFNRLNINLKNDTIFIIEMHGDLSNNHYFSSAWNKLGLISYEYDENSLSYQSTPLFGVYMLKLVSEWDVEKIRVEEKVNSSMIPNTIIYATRIIFENKKCKIDCIRFKDFFNLERDRMDFRK</sequence>
<dbReference type="AlphaFoldDB" id="A0A1T5F302"/>
<keyword evidence="2" id="KW-1185">Reference proteome</keyword>
<proteinExistence type="predicted"/>
<dbReference type="EMBL" id="FUYQ01000038">
    <property type="protein sequence ID" value="SKB90543.1"/>
    <property type="molecule type" value="Genomic_DNA"/>
</dbReference>
<dbReference type="RefSeq" id="WP_079684632.1">
    <property type="nucleotide sequence ID" value="NZ_FUYQ01000038.1"/>
</dbReference>
<organism evidence="1 2">
    <name type="scientific">Parabacteroides chartae</name>
    <dbReference type="NCBI Taxonomy" id="1037355"/>
    <lineage>
        <taxon>Bacteria</taxon>
        <taxon>Pseudomonadati</taxon>
        <taxon>Bacteroidota</taxon>
        <taxon>Bacteroidia</taxon>
        <taxon>Bacteroidales</taxon>
        <taxon>Tannerellaceae</taxon>
        <taxon>Parabacteroides</taxon>
    </lineage>
</organism>
<reference evidence="2" key="1">
    <citation type="submission" date="2017-02" db="EMBL/GenBank/DDBJ databases">
        <authorList>
            <person name="Varghese N."/>
            <person name="Submissions S."/>
        </authorList>
    </citation>
    <scope>NUCLEOTIDE SEQUENCE [LARGE SCALE GENOMIC DNA]</scope>
    <source>
        <strain evidence="2">DSM 24967</strain>
    </source>
</reference>
<dbReference type="Proteomes" id="UP000190852">
    <property type="component" value="Unassembled WGS sequence"/>
</dbReference>
<gene>
    <name evidence="1" type="ORF">SAMN05660349_03285</name>
</gene>
<accession>A0A1T5F302</accession>